<name>A0ABS5JA41_9BACT</name>
<dbReference type="RefSeq" id="WP_211977235.1">
    <property type="nucleotide sequence ID" value="NZ_JAGTXB010000028.1"/>
</dbReference>
<keyword evidence="3" id="KW-1185">Reference proteome</keyword>
<evidence type="ECO:0000313" key="2">
    <source>
        <dbReference type="EMBL" id="MBS0032073.1"/>
    </source>
</evidence>
<organism evidence="2 3">
    <name type="scientific">Chitinophaga hostae</name>
    <dbReference type="NCBI Taxonomy" id="2831022"/>
    <lineage>
        <taxon>Bacteria</taxon>
        <taxon>Pseudomonadati</taxon>
        <taxon>Bacteroidota</taxon>
        <taxon>Chitinophagia</taxon>
        <taxon>Chitinophagales</taxon>
        <taxon>Chitinophagaceae</taxon>
        <taxon>Chitinophaga</taxon>
    </lineage>
</organism>
<sequence>MNTFYIFKVDYTEVENKIAKNKNATLVFCSSDQIDENSLQAEIKSFYERNYQTDTVLVIGSKHIKDRLLEVFDNRKDVTFKWIPKKQETHFNDNLFIATFDEDATLSCINNKKIPTNLVGSYIHAGLQQIFINRGGLIVSESSHHYVFPSGKHCDRFLRTGNILLYSSEIYFIAYSLLKHFDENIYGEIYCDTSSINSIAIALSELKSRLTKSGRQTPIESFSSYAGLYKSKNSYNRGSLLLVSASTSANIIKYILDKHSILNRNNIVILYFLGESIDYSNIKDQVLCNLTKSEINPNGIPFYETFSEKDCQLCKKGNYAVPVSGDVFLLEKPKINRIILAKDDREKNLSTFVQQFKSSKLLNTVLKAHYKEESPDRKYEVYIDYNQILDGIKQGRYPEYKNKLDHYIDQHVPSNTKFLLPLDDSGSANLTAYILDRIGQNYTSAAIPKVIRITDIPSIGDGAVGSIVVIGSCISNGKNLLYVSRALRRCADLRILYFIGIARNSSKNQLDLLRTNLKMGKYGIENSSYVNIETLYCNNNSNDSPWIVEIEFIKEIQLFLSNTSSFPSSVIDFFNQRENYISRQSGDAERGLSQQLFYPRITTHSPQNLELRKNFAFFDFDDYANDVTQSDVYFTISNILNSLRNSDKSGKQLKQTVYVRNLLDPGNFDRFNDGIIQASILRTTSAEELSYDIDESLSEQMYNLLDTIIEYYEQDQGEALLEFLYAIAIKKLTLKPIHLDQLLKKVNNTCTHPIFGAFSAFIQHKIIDEPRRIKEKTLATQDQDNKTSAEIEKLEPNLNNPN</sequence>
<feature type="compositionally biased region" description="Basic and acidic residues" evidence="1">
    <location>
        <begin position="778"/>
        <end position="795"/>
    </location>
</feature>
<gene>
    <name evidence="2" type="ORF">KE626_32370</name>
</gene>
<proteinExistence type="predicted"/>
<accession>A0ABS5JA41</accession>
<protein>
    <submittedName>
        <fullName evidence="2">Uncharacterized protein</fullName>
    </submittedName>
</protein>
<evidence type="ECO:0000256" key="1">
    <source>
        <dbReference type="SAM" id="MobiDB-lite"/>
    </source>
</evidence>
<comment type="caution">
    <text evidence="2">The sequence shown here is derived from an EMBL/GenBank/DDBJ whole genome shotgun (WGS) entry which is preliminary data.</text>
</comment>
<reference evidence="2 3" key="1">
    <citation type="submission" date="2021-04" db="EMBL/GenBank/DDBJ databases">
        <title>Chitinophaga sp. nov., isolated from the rhizosphere soil.</title>
        <authorList>
            <person name="He S."/>
        </authorList>
    </citation>
    <scope>NUCLEOTIDE SEQUENCE [LARGE SCALE GENOMIC DNA]</scope>
    <source>
        <strain evidence="2 3">2R12</strain>
    </source>
</reference>
<feature type="region of interest" description="Disordered" evidence="1">
    <location>
        <begin position="778"/>
        <end position="802"/>
    </location>
</feature>
<dbReference type="Proteomes" id="UP000676386">
    <property type="component" value="Unassembled WGS sequence"/>
</dbReference>
<evidence type="ECO:0000313" key="3">
    <source>
        <dbReference type="Proteomes" id="UP000676386"/>
    </source>
</evidence>
<dbReference type="EMBL" id="JAGTXB010000028">
    <property type="protein sequence ID" value="MBS0032073.1"/>
    <property type="molecule type" value="Genomic_DNA"/>
</dbReference>